<sequence length="63" mass="7250">MRKWLVELRGNRSQQDVAKASGISQSFYASIEIGTRRPSVEVAKRIANVLGFEWQQFYEDKCA</sequence>
<dbReference type="CDD" id="cd00093">
    <property type="entry name" value="HTH_XRE"/>
    <property type="match status" value="1"/>
</dbReference>
<dbReference type="SMART" id="SM00530">
    <property type="entry name" value="HTH_XRE"/>
    <property type="match status" value="1"/>
</dbReference>
<evidence type="ECO:0000313" key="3">
    <source>
        <dbReference type="Proteomes" id="UP000620366"/>
    </source>
</evidence>
<evidence type="ECO:0000259" key="1">
    <source>
        <dbReference type="PROSITE" id="PS50943"/>
    </source>
</evidence>
<dbReference type="SUPFAM" id="SSF47413">
    <property type="entry name" value="lambda repressor-like DNA-binding domains"/>
    <property type="match status" value="1"/>
</dbReference>
<keyword evidence="3" id="KW-1185">Reference proteome</keyword>
<dbReference type="InterPro" id="IPR001387">
    <property type="entry name" value="Cro/C1-type_HTH"/>
</dbReference>
<dbReference type="RefSeq" id="WP_249301848.1">
    <property type="nucleotide sequence ID" value="NZ_JACRSP010000007.1"/>
</dbReference>
<dbReference type="EMBL" id="JACRSP010000007">
    <property type="protein sequence ID" value="MBC8537300.1"/>
    <property type="molecule type" value="Genomic_DNA"/>
</dbReference>
<accession>A0A926DHR9</accession>
<gene>
    <name evidence="2" type="ORF">H8695_11430</name>
</gene>
<dbReference type="InterPro" id="IPR010982">
    <property type="entry name" value="Lambda_DNA-bd_dom_sf"/>
</dbReference>
<organism evidence="2 3">
    <name type="scientific">Feifania hominis</name>
    <dbReference type="NCBI Taxonomy" id="2763660"/>
    <lineage>
        <taxon>Bacteria</taxon>
        <taxon>Bacillati</taxon>
        <taxon>Bacillota</taxon>
        <taxon>Clostridia</taxon>
        <taxon>Eubacteriales</taxon>
        <taxon>Feifaniaceae</taxon>
        <taxon>Feifania</taxon>
    </lineage>
</organism>
<dbReference type="AlphaFoldDB" id="A0A926DHR9"/>
<feature type="domain" description="HTH cro/C1-type" evidence="1">
    <location>
        <begin position="13"/>
        <end position="57"/>
    </location>
</feature>
<protein>
    <submittedName>
        <fullName evidence="2">Helix-turn-helix transcriptional regulator</fullName>
    </submittedName>
</protein>
<dbReference type="GO" id="GO:0003677">
    <property type="term" value="F:DNA binding"/>
    <property type="evidence" value="ECO:0007669"/>
    <property type="project" value="InterPro"/>
</dbReference>
<dbReference type="Pfam" id="PF01381">
    <property type="entry name" value="HTH_3"/>
    <property type="match status" value="1"/>
</dbReference>
<dbReference type="Proteomes" id="UP000620366">
    <property type="component" value="Unassembled WGS sequence"/>
</dbReference>
<proteinExistence type="predicted"/>
<comment type="caution">
    <text evidence="2">The sequence shown here is derived from an EMBL/GenBank/DDBJ whole genome shotgun (WGS) entry which is preliminary data.</text>
</comment>
<dbReference type="PROSITE" id="PS50943">
    <property type="entry name" value="HTH_CROC1"/>
    <property type="match status" value="1"/>
</dbReference>
<name>A0A926DHR9_9FIRM</name>
<reference evidence="2" key="1">
    <citation type="submission" date="2020-08" db="EMBL/GenBank/DDBJ databases">
        <title>Genome public.</title>
        <authorList>
            <person name="Liu C."/>
            <person name="Sun Q."/>
        </authorList>
    </citation>
    <scope>NUCLEOTIDE SEQUENCE</scope>
    <source>
        <strain evidence="2">BX7</strain>
    </source>
</reference>
<dbReference type="Gene3D" id="1.10.260.40">
    <property type="entry name" value="lambda repressor-like DNA-binding domains"/>
    <property type="match status" value="1"/>
</dbReference>
<evidence type="ECO:0000313" key="2">
    <source>
        <dbReference type="EMBL" id="MBC8537300.1"/>
    </source>
</evidence>